<evidence type="ECO:0000313" key="3">
    <source>
        <dbReference type="Proteomes" id="UP000664417"/>
    </source>
</evidence>
<dbReference type="InterPro" id="IPR013325">
    <property type="entry name" value="RNA_pol_sigma_r2"/>
</dbReference>
<dbReference type="InterPro" id="IPR053812">
    <property type="entry name" value="HTH_Sigma70_ECF-like"/>
</dbReference>
<dbReference type="RefSeq" id="WP_207861193.1">
    <property type="nucleotide sequence ID" value="NZ_JAFREP010000022.1"/>
</dbReference>
<proteinExistence type="predicted"/>
<dbReference type="GO" id="GO:0006352">
    <property type="term" value="P:DNA-templated transcription initiation"/>
    <property type="evidence" value="ECO:0007669"/>
    <property type="project" value="InterPro"/>
</dbReference>
<sequence>MEHPEPTGADRDQVMDRLLGLVYQELHQIARSFVRGDRAAQTLSPTVLVHEFFLRLMKGAKPFSNRQAFFAFAHMVMKNILIDRRRYEQAVKREGVGVPISEFPGGDIIDRRTLVDHTFSVMEALAKLKAHSRRAARVAEYRILLGLNNEEIVSMLKEGFESVSLSTVKRDWNLAKAWIYRHLDER</sequence>
<organism evidence="2 3">
    <name type="scientific">Acanthopleuribacter pedis</name>
    <dbReference type="NCBI Taxonomy" id="442870"/>
    <lineage>
        <taxon>Bacteria</taxon>
        <taxon>Pseudomonadati</taxon>
        <taxon>Acidobacteriota</taxon>
        <taxon>Holophagae</taxon>
        <taxon>Acanthopleuribacterales</taxon>
        <taxon>Acanthopleuribacteraceae</taxon>
        <taxon>Acanthopleuribacter</taxon>
    </lineage>
</organism>
<dbReference type="Pfam" id="PF07638">
    <property type="entry name" value="Sigma70_ECF"/>
    <property type="match status" value="1"/>
</dbReference>
<evidence type="ECO:0000259" key="1">
    <source>
        <dbReference type="Pfam" id="PF07638"/>
    </source>
</evidence>
<dbReference type="Proteomes" id="UP000664417">
    <property type="component" value="Unassembled WGS sequence"/>
</dbReference>
<reference evidence="2" key="1">
    <citation type="submission" date="2021-03" db="EMBL/GenBank/DDBJ databases">
        <authorList>
            <person name="Wang G."/>
        </authorList>
    </citation>
    <scope>NUCLEOTIDE SEQUENCE</scope>
    <source>
        <strain evidence="2">KCTC 12899</strain>
    </source>
</reference>
<gene>
    <name evidence="2" type="ORF">J3U88_22250</name>
</gene>
<feature type="domain" description="RNA polymerase sigma-70 ECF-like HTH" evidence="1">
    <location>
        <begin position="14"/>
        <end position="184"/>
    </location>
</feature>
<dbReference type="GO" id="GO:0003700">
    <property type="term" value="F:DNA-binding transcription factor activity"/>
    <property type="evidence" value="ECO:0007669"/>
    <property type="project" value="InterPro"/>
</dbReference>
<keyword evidence="3" id="KW-1185">Reference proteome</keyword>
<name>A0A8J7QBT2_9BACT</name>
<dbReference type="EMBL" id="JAFREP010000022">
    <property type="protein sequence ID" value="MBO1321219.1"/>
    <property type="molecule type" value="Genomic_DNA"/>
</dbReference>
<accession>A0A8J7QBT2</accession>
<dbReference type="InterPro" id="IPR036388">
    <property type="entry name" value="WH-like_DNA-bd_sf"/>
</dbReference>
<protein>
    <recommendedName>
        <fullName evidence="1">RNA polymerase sigma-70 ECF-like HTH domain-containing protein</fullName>
    </recommendedName>
</protein>
<evidence type="ECO:0000313" key="2">
    <source>
        <dbReference type="EMBL" id="MBO1321219.1"/>
    </source>
</evidence>
<dbReference type="Gene3D" id="1.10.10.10">
    <property type="entry name" value="Winged helix-like DNA-binding domain superfamily/Winged helix DNA-binding domain"/>
    <property type="match status" value="1"/>
</dbReference>
<comment type="caution">
    <text evidence="2">The sequence shown here is derived from an EMBL/GenBank/DDBJ whole genome shotgun (WGS) entry which is preliminary data.</text>
</comment>
<dbReference type="AlphaFoldDB" id="A0A8J7QBT2"/>
<dbReference type="Gene3D" id="1.10.1740.10">
    <property type="match status" value="1"/>
</dbReference>
<dbReference type="SUPFAM" id="SSF88946">
    <property type="entry name" value="Sigma2 domain of RNA polymerase sigma factors"/>
    <property type="match status" value="1"/>
</dbReference>